<reference evidence="4" key="1">
    <citation type="journal article" date="2019" name="Int. J. Syst. Evol. Microbiol.">
        <title>The Global Catalogue of Microorganisms (GCM) 10K type strain sequencing project: providing services to taxonomists for standard genome sequencing and annotation.</title>
        <authorList>
            <consortium name="The Broad Institute Genomics Platform"/>
            <consortium name="The Broad Institute Genome Sequencing Center for Infectious Disease"/>
            <person name="Wu L."/>
            <person name="Ma J."/>
        </authorList>
    </citation>
    <scope>NUCLEOTIDE SEQUENCE [LARGE SCALE GENOMIC DNA]</scope>
    <source>
        <strain evidence="4">CCM 7491</strain>
    </source>
</reference>
<feature type="compositionally biased region" description="Basic and acidic residues" evidence="1">
    <location>
        <begin position="55"/>
        <end position="65"/>
    </location>
</feature>
<evidence type="ECO:0000313" key="4">
    <source>
        <dbReference type="Proteomes" id="UP001595681"/>
    </source>
</evidence>
<protein>
    <submittedName>
        <fullName evidence="3">Uncharacterized protein</fullName>
    </submittedName>
</protein>
<proteinExistence type="predicted"/>
<name>A0ABV7NHV5_9SPHN</name>
<sequence length="124" mass="13583">MADGHWRRDVGSWLEESSATGPTDFDLAIDQALERVELRLPLARMRADDDENESVPDRRPPDHPTRSRLLWTGGIGLLALGAMAWAMIAALPLLAARAEYFAQAGAAALARSVSPEPAPQRWPE</sequence>
<feature type="region of interest" description="Disordered" evidence="1">
    <location>
        <begin position="45"/>
        <end position="66"/>
    </location>
</feature>
<organism evidence="3 4">
    <name type="scientific">Sphingobium rhizovicinum</name>
    <dbReference type="NCBI Taxonomy" id="432308"/>
    <lineage>
        <taxon>Bacteria</taxon>
        <taxon>Pseudomonadati</taxon>
        <taxon>Pseudomonadota</taxon>
        <taxon>Alphaproteobacteria</taxon>
        <taxon>Sphingomonadales</taxon>
        <taxon>Sphingomonadaceae</taxon>
        <taxon>Sphingobium</taxon>
    </lineage>
</organism>
<evidence type="ECO:0000313" key="3">
    <source>
        <dbReference type="EMBL" id="MFC3442062.1"/>
    </source>
</evidence>
<keyword evidence="4" id="KW-1185">Reference proteome</keyword>
<gene>
    <name evidence="3" type="ORF">ACFOKF_12870</name>
</gene>
<keyword evidence="2" id="KW-0812">Transmembrane</keyword>
<keyword evidence="2" id="KW-0472">Membrane</keyword>
<evidence type="ECO:0000256" key="1">
    <source>
        <dbReference type="SAM" id="MobiDB-lite"/>
    </source>
</evidence>
<feature type="transmembrane region" description="Helical" evidence="2">
    <location>
        <begin position="69"/>
        <end position="94"/>
    </location>
</feature>
<keyword evidence="2" id="KW-1133">Transmembrane helix</keyword>
<dbReference type="RefSeq" id="WP_380796094.1">
    <property type="nucleotide sequence ID" value="NZ_JBHRVU010000004.1"/>
</dbReference>
<accession>A0ABV7NHV5</accession>
<comment type="caution">
    <text evidence="3">The sequence shown here is derived from an EMBL/GenBank/DDBJ whole genome shotgun (WGS) entry which is preliminary data.</text>
</comment>
<dbReference type="Proteomes" id="UP001595681">
    <property type="component" value="Unassembled WGS sequence"/>
</dbReference>
<dbReference type="EMBL" id="JBHRVU010000004">
    <property type="protein sequence ID" value="MFC3442062.1"/>
    <property type="molecule type" value="Genomic_DNA"/>
</dbReference>
<evidence type="ECO:0000256" key="2">
    <source>
        <dbReference type="SAM" id="Phobius"/>
    </source>
</evidence>